<keyword evidence="2" id="KW-1185">Reference proteome</keyword>
<sequence length="62" mass="6932">MLIRISPVNLFVNNTSSSNLLKDPNSLGILPSSWFFCKSNSFKELQVPISSGITLDKEFSLR</sequence>
<reference evidence="1 2" key="1">
    <citation type="journal article" date="2020" name="Mol. Biol. Evol.">
        <title>Distinct Expression and Methylation Patterns for Genes with Different Fates following a Single Whole-Genome Duplication in Flowering Plants.</title>
        <authorList>
            <person name="Shi T."/>
            <person name="Rahmani R.S."/>
            <person name="Gugger P.F."/>
            <person name="Wang M."/>
            <person name="Li H."/>
            <person name="Zhang Y."/>
            <person name="Li Z."/>
            <person name="Wang Q."/>
            <person name="Van de Peer Y."/>
            <person name="Marchal K."/>
            <person name="Chen J."/>
        </authorList>
    </citation>
    <scope>NUCLEOTIDE SEQUENCE [LARGE SCALE GENOMIC DNA]</scope>
    <source>
        <tissue evidence="1">Leaf</tissue>
    </source>
</reference>
<name>A0A822XD26_NELNU</name>
<gene>
    <name evidence="1" type="ORF">HUJ06_019683</name>
</gene>
<dbReference type="EMBL" id="DUZY01000001">
    <property type="protein sequence ID" value="DAD18220.1"/>
    <property type="molecule type" value="Genomic_DNA"/>
</dbReference>
<proteinExistence type="predicted"/>
<organism evidence="1 2">
    <name type="scientific">Nelumbo nucifera</name>
    <name type="common">Sacred lotus</name>
    <dbReference type="NCBI Taxonomy" id="4432"/>
    <lineage>
        <taxon>Eukaryota</taxon>
        <taxon>Viridiplantae</taxon>
        <taxon>Streptophyta</taxon>
        <taxon>Embryophyta</taxon>
        <taxon>Tracheophyta</taxon>
        <taxon>Spermatophyta</taxon>
        <taxon>Magnoliopsida</taxon>
        <taxon>Proteales</taxon>
        <taxon>Nelumbonaceae</taxon>
        <taxon>Nelumbo</taxon>
    </lineage>
</organism>
<evidence type="ECO:0000313" key="2">
    <source>
        <dbReference type="Proteomes" id="UP000607653"/>
    </source>
</evidence>
<evidence type="ECO:0000313" key="1">
    <source>
        <dbReference type="EMBL" id="DAD18220.1"/>
    </source>
</evidence>
<dbReference type="AlphaFoldDB" id="A0A822XD26"/>
<dbReference type="Proteomes" id="UP000607653">
    <property type="component" value="Unassembled WGS sequence"/>
</dbReference>
<comment type="caution">
    <text evidence="1">The sequence shown here is derived from an EMBL/GenBank/DDBJ whole genome shotgun (WGS) entry which is preliminary data.</text>
</comment>
<accession>A0A822XD26</accession>
<protein>
    <submittedName>
        <fullName evidence="1">Uncharacterized protein</fullName>
    </submittedName>
</protein>